<dbReference type="WBParaSite" id="PSAMB.scaffold3832size16716.g22723.t1">
    <property type="protein sequence ID" value="PSAMB.scaffold3832size16716.g22723.t1"/>
    <property type="gene ID" value="PSAMB.scaffold3832size16716.g22723"/>
</dbReference>
<feature type="region of interest" description="Disordered" evidence="1">
    <location>
        <begin position="1"/>
        <end position="107"/>
    </location>
</feature>
<accession>A0A914WC84</accession>
<evidence type="ECO:0000313" key="3">
    <source>
        <dbReference type="WBParaSite" id="PSAMB.scaffold3832size16716.g22723.t1"/>
    </source>
</evidence>
<evidence type="ECO:0000256" key="1">
    <source>
        <dbReference type="SAM" id="MobiDB-lite"/>
    </source>
</evidence>
<evidence type="ECO:0000313" key="2">
    <source>
        <dbReference type="Proteomes" id="UP000887566"/>
    </source>
</evidence>
<reference evidence="3" key="1">
    <citation type="submission" date="2022-11" db="UniProtKB">
        <authorList>
            <consortium name="WormBaseParasite"/>
        </authorList>
    </citation>
    <scope>IDENTIFICATION</scope>
</reference>
<feature type="compositionally biased region" description="Polar residues" evidence="1">
    <location>
        <begin position="65"/>
        <end position="81"/>
    </location>
</feature>
<feature type="compositionally biased region" description="Polar residues" evidence="1">
    <location>
        <begin position="39"/>
        <end position="51"/>
    </location>
</feature>
<dbReference type="Proteomes" id="UP000887566">
    <property type="component" value="Unplaced"/>
</dbReference>
<sequence length="107" mass="11375">MSGNTTYNQDNRDNKGHMITGGSFTGATFNQQIHHDAPKTSNTYNNQNNQGRMVGGPIHGGTVNFGDTYNNSHNFQNTGNLNHVGGNMSVGGNFNQASGASRGNDSQ</sequence>
<feature type="compositionally biased region" description="Polar residues" evidence="1">
    <location>
        <begin position="90"/>
        <end position="107"/>
    </location>
</feature>
<protein>
    <submittedName>
        <fullName evidence="3">Uncharacterized protein</fullName>
    </submittedName>
</protein>
<organism evidence="2 3">
    <name type="scientific">Plectus sambesii</name>
    <dbReference type="NCBI Taxonomy" id="2011161"/>
    <lineage>
        <taxon>Eukaryota</taxon>
        <taxon>Metazoa</taxon>
        <taxon>Ecdysozoa</taxon>
        <taxon>Nematoda</taxon>
        <taxon>Chromadorea</taxon>
        <taxon>Plectida</taxon>
        <taxon>Plectina</taxon>
        <taxon>Plectoidea</taxon>
        <taxon>Plectidae</taxon>
        <taxon>Plectus</taxon>
    </lineage>
</organism>
<proteinExistence type="predicted"/>
<dbReference type="AlphaFoldDB" id="A0A914WC84"/>
<name>A0A914WC84_9BILA</name>
<keyword evidence="2" id="KW-1185">Reference proteome</keyword>